<dbReference type="Gene3D" id="3.40.50.2300">
    <property type="match status" value="2"/>
</dbReference>
<evidence type="ECO:0000256" key="3">
    <source>
        <dbReference type="SAM" id="SignalP"/>
    </source>
</evidence>
<comment type="subcellular location">
    <subcellularLocation>
        <location evidence="1">Periplasm</location>
    </subcellularLocation>
</comment>
<feature type="chain" id="PRO_5010256397" evidence="3">
    <location>
        <begin position="27"/>
        <end position="329"/>
    </location>
</feature>
<dbReference type="SUPFAM" id="SSF53822">
    <property type="entry name" value="Periplasmic binding protein-like I"/>
    <property type="match status" value="1"/>
</dbReference>
<protein>
    <submittedName>
        <fullName evidence="5">Monosaccharide ABC transporter substrate-binding protein, CUT2 family</fullName>
    </submittedName>
</protein>
<dbReference type="InterPro" id="IPR025997">
    <property type="entry name" value="SBP_2_dom"/>
</dbReference>
<dbReference type="GeneID" id="94695463"/>
<comment type="similarity">
    <text evidence="2">Belongs to the bacterial solute-binding protein 2 family.</text>
</comment>
<evidence type="ECO:0000313" key="5">
    <source>
        <dbReference type="EMBL" id="SDZ50176.1"/>
    </source>
</evidence>
<gene>
    <name evidence="5" type="ORF">SAMN05421547_12941</name>
</gene>
<dbReference type="AlphaFoldDB" id="A0A1H3TIZ4"/>
<keyword evidence="3" id="KW-0732">Signal</keyword>
<dbReference type="PANTHER" id="PTHR30036:SF7">
    <property type="entry name" value="ABC TRANSPORTER PERIPLASMIC-BINDING PROTEIN YPHF"/>
    <property type="match status" value="1"/>
</dbReference>
<proteinExistence type="inferred from homology"/>
<dbReference type="Pfam" id="PF13407">
    <property type="entry name" value="Peripla_BP_4"/>
    <property type="match status" value="1"/>
</dbReference>
<evidence type="ECO:0000256" key="2">
    <source>
        <dbReference type="ARBA" id="ARBA00007639"/>
    </source>
</evidence>
<evidence type="ECO:0000259" key="4">
    <source>
        <dbReference type="Pfam" id="PF13407"/>
    </source>
</evidence>
<feature type="domain" description="Periplasmic binding protein" evidence="4">
    <location>
        <begin position="30"/>
        <end position="286"/>
    </location>
</feature>
<name>A0A1H3TIZ4_9BURK</name>
<dbReference type="Proteomes" id="UP000183417">
    <property type="component" value="Unassembled WGS sequence"/>
</dbReference>
<dbReference type="PANTHER" id="PTHR30036">
    <property type="entry name" value="D-XYLOSE-BINDING PERIPLASMIC PROTEIN"/>
    <property type="match status" value="1"/>
</dbReference>
<evidence type="ECO:0000313" key="6">
    <source>
        <dbReference type="Proteomes" id="UP000183417"/>
    </source>
</evidence>
<reference evidence="5 6" key="1">
    <citation type="submission" date="2016-10" db="EMBL/GenBank/DDBJ databases">
        <authorList>
            <person name="de Groot N.N."/>
        </authorList>
    </citation>
    <scope>NUCLEOTIDE SEQUENCE [LARGE SCALE GENOMIC DNA]</scope>
    <source>
        <strain evidence="5 6">LMG 24775</strain>
    </source>
</reference>
<evidence type="ECO:0000256" key="1">
    <source>
        <dbReference type="ARBA" id="ARBA00004418"/>
    </source>
</evidence>
<accession>A0A1H3TIZ4</accession>
<dbReference type="EMBL" id="FNPE01000029">
    <property type="protein sequence ID" value="SDZ50176.1"/>
    <property type="molecule type" value="Genomic_DNA"/>
</dbReference>
<dbReference type="GO" id="GO:0030246">
    <property type="term" value="F:carbohydrate binding"/>
    <property type="evidence" value="ECO:0007669"/>
    <property type="project" value="TreeGrafter"/>
</dbReference>
<dbReference type="InterPro" id="IPR050555">
    <property type="entry name" value="Bact_Solute-Bind_Prot2"/>
</dbReference>
<dbReference type="GO" id="GO:0030288">
    <property type="term" value="C:outer membrane-bounded periplasmic space"/>
    <property type="evidence" value="ECO:0007669"/>
    <property type="project" value="TreeGrafter"/>
</dbReference>
<dbReference type="InterPro" id="IPR028082">
    <property type="entry name" value="Peripla_BP_I"/>
</dbReference>
<feature type="signal peptide" evidence="3">
    <location>
        <begin position="1"/>
        <end position="26"/>
    </location>
</feature>
<organism evidence="5 6">
    <name type="scientific">Delftia lacustris</name>
    <dbReference type="NCBI Taxonomy" id="558537"/>
    <lineage>
        <taxon>Bacteria</taxon>
        <taxon>Pseudomonadati</taxon>
        <taxon>Pseudomonadota</taxon>
        <taxon>Betaproteobacteria</taxon>
        <taxon>Burkholderiales</taxon>
        <taxon>Comamonadaceae</taxon>
        <taxon>Delftia</taxon>
    </lineage>
</organism>
<dbReference type="RefSeq" id="WP_074923590.1">
    <property type="nucleotide sequence ID" value="NZ_CP141274.1"/>
</dbReference>
<sequence>MFHGFSRFSRALLACTLTVLAGAAGAEDVSVVAKVGGIPWFNAMETGIRKAGRELGISSGMVGPTEADAAQQVRAVEDLIARRSKVIAVVPNDARALEPVFRRARSAGIKVLTHESPEQKGADWNIELSSVAGFGERHMDSLGKAMGGEGKYVVFVGSLTVPLHNAWADAAIAHQKKQWPKMQLVSERLGVAESLDDSYRSAQDLMRAHPDLKGFLAFGSQGPIGAGRAVADARKAERIAVVGSFSPGQGAKLVRDGVIREGFIWNPALAGEVIVHVGKMLIDGREPTDGMEIPGLGKVQVDRERRNIQGQKLEPINRQTIDRLVGLGL</sequence>